<dbReference type="PROSITE" id="PS00061">
    <property type="entry name" value="ADH_SHORT"/>
    <property type="match status" value="1"/>
</dbReference>
<dbReference type="InterPro" id="IPR036291">
    <property type="entry name" value="NAD(P)-bd_dom_sf"/>
</dbReference>
<dbReference type="FunFam" id="3.40.50.720:FF:000084">
    <property type="entry name" value="Short-chain dehydrogenase reductase"/>
    <property type="match status" value="1"/>
</dbReference>
<dbReference type="EMBL" id="AGWL01000005">
    <property type="protein sequence ID" value="EKU95330.1"/>
    <property type="molecule type" value="Genomic_DNA"/>
</dbReference>
<dbReference type="SUPFAM" id="SSF51735">
    <property type="entry name" value="NAD(P)-binding Rossmann-fold domains"/>
    <property type="match status" value="1"/>
</dbReference>
<dbReference type="PATRIC" id="fig|883066.3.peg.1145"/>
<dbReference type="Gene3D" id="3.40.50.720">
    <property type="entry name" value="NAD(P)-binding Rossmann-like Domain"/>
    <property type="match status" value="1"/>
</dbReference>
<dbReference type="GO" id="GO:0016491">
    <property type="term" value="F:oxidoreductase activity"/>
    <property type="evidence" value="ECO:0007669"/>
    <property type="project" value="UniProtKB-KW"/>
</dbReference>
<gene>
    <name evidence="3" type="ORF">HMPREF9233_01091</name>
</gene>
<keyword evidence="2" id="KW-0560">Oxidoreductase</keyword>
<evidence type="ECO:0000313" key="3">
    <source>
        <dbReference type="EMBL" id="EKU95330.1"/>
    </source>
</evidence>
<dbReference type="PANTHER" id="PTHR24321:SF8">
    <property type="entry name" value="ESTRADIOL 17-BETA-DEHYDROGENASE 8-RELATED"/>
    <property type="match status" value="1"/>
</dbReference>
<reference evidence="3 4" key="1">
    <citation type="submission" date="2012-09" db="EMBL/GenBank/DDBJ databases">
        <title>The Genome Sequence of Actinobaculum massiliae ACS-171-V-COL2.</title>
        <authorList>
            <consortium name="The Broad Institute Genome Sequencing Platform"/>
            <person name="Earl A."/>
            <person name="Ward D."/>
            <person name="Feldgarden M."/>
            <person name="Gevers D."/>
            <person name="Saerens B."/>
            <person name="Vaneechoutte M."/>
            <person name="Walker B."/>
            <person name="Young S.K."/>
            <person name="Zeng Q."/>
            <person name="Gargeya S."/>
            <person name="Fitzgerald M."/>
            <person name="Haas B."/>
            <person name="Abouelleil A."/>
            <person name="Alvarado L."/>
            <person name="Arachchi H.M."/>
            <person name="Berlin A."/>
            <person name="Chapman S.B."/>
            <person name="Goldberg J."/>
            <person name="Griggs A."/>
            <person name="Gujja S."/>
            <person name="Hansen M."/>
            <person name="Howarth C."/>
            <person name="Imamovic A."/>
            <person name="Larimer J."/>
            <person name="McCowen C."/>
            <person name="Montmayeur A."/>
            <person name="Murphy C."/>
            <person name="Neiman D."/>
            <person name="Pearson M."/>
            <person name="Priest M."/>
            <person name="Roberts A."/>
            <person name="Saif S."/>
            <person name="Shea T."/>
            <person name="Sisk P."/>
            <person name="Sykes S."/>
            <person name="Wortman J."/>
            <person name="Nusbaum C."/>
            <person name="Birren B."/>
        </authorList>
    </citation>
    <scope>NUCLEOTIDE SEQUENCE [LARGE SCALE GENOMIC DNA]</scope>
    <source>
        <strain evidence="4">ACS-171-V-Col2</strain>
    </source>
</reference>
<dbReference type="PRINTS" id="PR00080">
    <property type="entry name" value="SDRFAMILY"/>
</dbReference>
<dbReference type="Pfam" id="PF13561">
    <property type="entry name" value="adh_short_C2"/>
    <property type="match status" value="1"/>
</dbReference>
<dbReference type="CDD" id="cd05233">
    <property type="entry name" value="SDR_c"/>
    <property type="match status" value="1"/>
</dbReference>
<organism evidence="3 4">
    <name type="scientific">Actinobaculum massiliense ACS-171-V-Col2</name>
    <dbReference type="NCBI Taxonomy" id="883066"/>
    <lineage>
        <taxon>Bacteria</taxon>
        <taxon>Bacillati</taxon>
        <taxon>Actinomycetota</taxon>
        <taxon>Actinomycetes</taxon>
        <taxon>Actinomycetales</taxon>
        <taxon>Actinomycetaceae</taxon>
        <taxon>Actinobaculum</taxon>
    </lineage>
</organism>
<dbReference type="AlphaFoldDB" id="K9F1J9"/>
<dbReference type="RefSeq" id="WP_007001297.1">
    <property type="nucleotide sequence ID" value="NZ_JH992955.1"/>
</dbReference>
<accession>K9F1J9</accession>
<dbReference type="PRINTS" id="PR00081">
    <property type="entry name" value="GDHRDH"/>
</dbReference>
<dbReference type="NCBIfam" id="NF009466">
    <property type="entry name" value="PRK12826.1-2"/>
    <property type="match status" value="1"/>
</dbReference>
<evidence type="ECO:0008006" key="5">
    <source>
        <dbReference type="Google" id="ProtNLM"/>
    </source>
</evidence>
<sequence>MTEQRVLVTAAASGIGREIALAFKNAGARVHAADINAEGLEQLEGITTSVTDVSDSAQVTQCVADAVEAMGGIDVLINCAGIAGPTAPFGDITPEQWNSVIGVNLLGTIAMTREVLPYLTQNETSSLIFISSLGGRFGYQNRAPYAVTKRGLIALTETLAIELGEQGVRVNAIAPGAVAGERIERVINGRAQAEGKSYEQAKAEMLGKQSLKYFTDPADIAQLCVFIASPAGKSISGATLPIDGNSASA</sequence>
<dbReference type="InterPro" id="IPR020904">
    <property type="entry name" value="Sc_DH/Rdtase_CS"/>
</dbReference>
<evidence type="ECO:0000256" key="1">
    <source>
        <dbReference type="ARBA" id="ARBA00006484"/>
    </source>
</evidence>
<evidence type="ECO:0000313" key="4">
    <source>
        <dbReference type="Proteomes" id="UP000009888"/>
    </source>
</evidence>
<comment type="similarity">
    <text evidence="1">Belongs to the short-chain dehydrogenases/reductases (SDR) family.</text>
</comment>
<dbReference type="STRING" id="202789.GCA_001457435_01024"/>
<proteinExistence type="inferred from homology"/>
<name>K9F1J9_9ACTO</name>
<keyword evidence="4" id="KW-1185">Reference proteome</keyword>
<dbReference type="InterPro" id="IPR002347">
    <property type="entry name" value="SDR_fam"/>
</dbReference>
<dbReference type="eggNOG" id="COG1028">
    <property type="taxonomic scope" value="Bacteria"/>
</dbReference>
<dbReference type="Proteomes" id="UP000009888">
    <property type="component" value="Unassembled WGS sequence"/>
</dbReference>
<dbReference type="HOGENOM" id="CLU_010194_1_0_11"/>
<dbReference type="PANTHER" id="PTHR24321">
    <property type="entry name" value="DEHYDROGENASES, SHORT CHAIN"/>
    <property type="match status" value="1"/>
</dbReference>
<evidence type="ECO:0000256" key="2">
    <source>
        <dbReference type="ARBA" id="ARBA00023002"/>
    </source>
</evidence>
<protein>
    <recommendedName>
        <fullName evidence="5">3-oxoacyl-[acyl-carrier-protein] reductase</fullName>
    </recommendedName>
</protein>
<comment type="caution">
    <text evidence="3">The sequence shown here is derived from an EMBL/GenBank/DDBJ whole genome shotgun (WGS) entry which is preliminary data.</text>
</comment>